<feature type="transmembrane region" description="Helical" evidence="1">
    <location>
        <begin position="31"/>
        <end position="47"/>
    </location>
</feature>
<dbReference type="RefSeq" id="XP_008623450.1">
    <property type="nucleotide sequence ID" value="XM_008625228.1"/>
</dbReference>
<dbReference type="EMBL" id="LR215068">
    <property type="protein sequence ID" value="VEV57819.1"/>
    <property type="molecule type" value="Genomic_DNA"/>
</dbReference>
<sequence length="204" mass="23866">MYPAIIFLIIVVIVTILDVCPQIPKFYARKLTHMICGILILIFDIILNERWNQSQTLSKNGTTYSQYNVYFIYFVAVVSILRCFFYPFRFGEYRDYGIIVYNMIVPLFFFFKLPLYVLTPIFFADPIAAIAGRHFPKSKIYKNKTLHGTLACFLVSLISLFYVKNYIHALILSVTLTLLELYGGSLDNFFMCFPIMIYMTFFNV</sequence>
<dbReference type="AlphaFoldDB" id="A0A449BWV1"/>
<dbReference type="Proteomes" id="UP000290582">
    <property type="component" value="Chromosome PVVCY_12"/>
</dbReference>
<feature type="transmembrane region" description="Helical" evidence="1">
    <location>
        <begin position="183"/>
        <end position="202"/>
    </location>
</feature>
<evidence type="ECO:0008006" key="4">
    <source>
        <dbReference type="Google" id="ProtNLM"/>
    </source>
</evidence>
<dbReference type="GeneID" id="19959756"/>
<name>A0A449BWV1_PLAVN</name>
<feature type="transmembrane region" description="Helical" evidence="1">
    <location>
        <begin position="67"/>
        <end position="87"/>
    </location>
</feature>
<proteinExistence type="predicted"/>
<dbReference type="VEuPathDB" id="PlasmoDB:PVVCY_1202180"/>
<gene>
    <name evidence="2" type="ORF">PVVCY_1202180</name>
</gene>
<dbReference type="OrthoDB" id="419290at2759"/>
<evidence type="ECO:0000313" key="2">
    <source>
        <dbReference type="EMBL" id="VEV57819.1"/>
    </source>
</evidence>
<evidence type="ECO:0000313" key="3">
    <source>
        <dbReference type="Proteomes" id="UP000290582"/>
    </source>
</evidence>
<accession>A0A449BWV1</accession>
<evidence type="ECO:0000256" key="1">
    <source>
        <dbReference type="SAM" id="Phobius"/>
    </source>
</evidence>
<keyword evidence="1" id="KW-0812">Transmembrane</keyword>
<dbReference type="KEGG" id="pvv:PVVCY_1202180"/>
<feature type="transmembrane region" description="Helical" evidence="1">
    <location>
        <begin position="99"/>
        <end position="124"/>
    </location>
</feature>
<protein>
    <recommendedName>
        <fullName evidence="4">Phosphatidate cytidylyltransferase</fullName>
    </recommendedName>
</protein>
<reference evidence="2 3" key="1">
    <citation type="submission" date="2019-01" db="EMBL/GenBank/DDBJ databases">
        <authorList>
            <person name="Ramaprasad A."/>
        </authorList>
    </citation>
    <scope>NUCLEOTIDE SEQUENCE [LARGE SCALE GENOMIC DNA]</scope>
</reference>
<organism evidence="2 3">
    <name type="scientific">Plasmodium vinckei vinckei</name>
    <dbReference type="NCBI Taxonomy" id="54757"/>
    <lineage>
        <taxon>Eukaryota</taxon>
        <taxon>Sar</taxon>
        <taxon>Alveolata</taxon>
        <taxon>Apicomplexa</taxon>
        <taxon>Aconoidasida</taxon>
        <taxon>Haemosporida</taxon>
        <taxon>Plasmodiidae</taxon>
        <taxon>Plasmodium</taxon>
        <taxon>Plasmodium (Vinckeia)</taxon>
    </lineage>
</organism>
<keyword evidence="1" id="KW-0472">Membrane</keyword>
<keyword evidence="1" id="KW-1133">Transmembrane helix</keyword>
<feature type="transmembrane region" description="Helical" evidence="1">
    <location>
        <begin position="145"/>
        <end position="163"/>
    </location>
</feature>